<dbReference type="AlphaFoldDB" id="A0A4U9RDK8"/>
<evidence type="ECO:0000313" key="3">
    <source>
        <dbReference type="Proteomes" id="UP000308489"/>
    </source>
</evidence>
<protein>
    <submittedName>
        <fullName evidence="2">Putative sigma factor</fullName>
    </submittedName>
</protein>
<dbReference type="InterPro" id="IPR013324">
    <property type="entry name" value="RNA_pol_sigma_r3/r4-like"/>
</dbReference>
<dbReference type="OrthoDB" id="1706986at2"/>
<dbReference type="EMBL" id="LR590481">
    <property type="protein sequence ID" value="VTQ89824.1"/>
    <property type="molecule type" value="Genomic_DNA"/>
</dbReference>
<organism evidence="2 3">
    <name type="scientific">Hathewaya histolytica</name>
    <name type="common">Clostridium histolyticum</name>
    <dbReference type="NCBI Taxonomy" id="1498"/>
    <lineage>
        <taxon>Bacteria</taxon>
        <taxon>Bacillati</taxon>
        <taxon>Bacillota</taxon>
        <taxon>Clostridia</taxon>
        <taxon>Eubacteriales</taxon>
        <taxon>Clostridiaceae</taxon>
        <taxon>Hathewaya</taxon>
    </lineage>
</organism>
<accession>A0A4U9RDK8</accession>
<proteinExistence type="predicted"/>
<dbReference type="RefSeq" id="WP_138210135.1">
    <property type="nucleotide sequence ID" value="NZ_CBCRUQ010000014.1"/>
</dbReference>
<name>A0A4U9RDK8_HATHI</name>
<evidence type="ECO:0000313" key="2">
    <source>
        <dbReference type="EMBL" id="VTQ89824.1"/>
    </source>
</evidence>
<feature type="coiled-coil region" evidence="1">
    <location>
        <begin position="14"/>
        <end position="87"/>
    </location>
</feature>
<evidence type="ECO:0000256" key="1">
    <source>
        <dbReference type="SAM" id="Coils"/>
    </source>
</evidence>
<keyword evidence="3" id="KW-1185">Reference proteome</keyword>
<dbReference type="Proteomes" id="UP000308489">
    <property type="component" value="Chromosome 1"/>
</dbReference>
<dbReference type="SUPFAM" id="SSF88659">
    <property type="entry name" value="Sigma3 and sigma4 domains of RNA polymerase sigma factors"/>
    <property type="match status" value="1"/>
</dbReference>
<sequence>MKDYVKVQMMLDSYILWINDVKNLELEIELLKNDYDVKAVKFQERTGKTNKISIEVEDRLINKESKIEEYQNQRKINEINIAKIDNAVQILSEFEKEVIKLKYLISPTLSWKGIAYKLRAGTSTCRQAKIRAINKMIPLLCR</sequence>
<keyword evidence="1" id="KW-0175">Coiled coil</keyword>
<dbReference type="KEGG" id="hhw:NCTC503_01482"/>
<gene>
    <name evidence="2" type="ORF">NCTC503_01482</name>
</gene>
<reference evidence="2 3" key="1">
    <citation type="submission" date="2019-05" db="EMBL/GenBank/DDBJ databases">
        <authorList>
            <consortium name="Pathogen Informatics"/>
        </authorList>
    </citation>
    <scope>NUCLEOTIDE SEQUENCE [LARGE SCALE GENOMIC DNA]</scope>
    <source>
        <strain evidence="2 3">NCTC503</strain>
    </source>
</reference>